<keyword evidence="7" id="KW-0460">Magnesium</keyword>
<evidence type="ECO:0000256" key="7">
    <source>
        <dbReference type="ARBA" id="ARBA00022842"/>
    </source>
</evidence>
<evidence type="ECO:0000256" key="3">
    <source>
        <dbReference type="ARBA" id="ARBA00012439"/>
    </source>
</evidence>
<evidence type="ECO:0000256" key="1">
    <source>
        <dbReference type="ARBA" id="ARBA00001946"/>
    </source>
</evidence>
<evidence type="ECO:0000256" key="4">
    <source>
        <dbReference type="ARBA" id="ARBA00015100"/>
    </source>
</evidence>
<dbReference type="PROSITE" id="PS00723">
    <property type="entry name" value="POLYPRENYL_SYNTHASE_1"/>
    <property type="match status" value="1"/>
</dbReference>
<accession>A0A9D0YTB6</accession>
<dbReference type="Gene3D" id="1.10.600.10">
    <property type="entry name" value="Farnesyl Diphosphate Synthase"/>
    <property type="match status" value="1"/>
</dbReference>
<evidence type="ECO:0000313" key="14">
    <source>
        <dbReference type="Proteomes" id="UP000886879"/>
    </source>
</evidence>
<evidence type="ECO:0000256" key="12">
    <source>
        <dbReference type="RuleBase" id="RU004466"/>
    </source>
</evidence>
<dbReference type="PROSITE" id="PS00444">
    <property type="entry name" value="POLYPRENYL_SYNTHASE_2"/>
    <property type="match status" value="1"/>
</dbReference>
<sequence length="295" mass="32359">MDYEAQYEQARQMAEQALKESLLDMGPHQELLQAMRYSLLAGGKRIRPVLVLKFCEALCGSMEPAVDYAVGVEMLHTYSLIHDDLPCMDNDDLRRGKPTCHKVYGECTAVLAGDALQAEAFSRLATSRRTQRVESNGEACAVLAQAAGAIQGICAGQYLDMNGDNQTEERLNLVHSWKTAALLKAACLLGLTASPVAPTMAQWKAAKEYAQGLGMAFQIRDDMLDEESTTQQLGKPVGSDRENGKVTYVTLYGLDSCQELVQRHTHRAKLAVQEAFPDSSEFLCALADALAKRDH</sequence>
<evidence type="ECO:0000256" key="8">
    <source>
        <dbReference type="ARBA" id="ARBA00023229"/>
    </source>
</evidence>
<keyword evidence="5 12" id="KW-0808">Transferase</keyword>
<reference evidence="13" key="1">
    <citation type="submission" date="2020-10" db="EMBL/GenBank/DDBJ databases">
        <authorList>
            <person name="Gilroy R."/>
        </authorList>
    </citation>
    <scope>NUCLEOTIDE SEQUENCE</scope>
    <source>
        <strain evidence="13">ChiGjej2B2-12916</strain>
    </source>
</reference>
<dbReference type="GO" id="GO:0016114">
    <property type="term" value="P:terpenoid biosynthetic process"/>
    <property type="evidence" value="ECO:0007669"/>
    <property type="project" value="UniProtKB-ARBA"/>
</dbReference>
<organism evidence="13 14">
    <name type="scientific">Candidatus Enterenecus faecium</name>
    <dbReference type="NCBI Taxonomy" id="2840780"/>
    <lineage>
        <taxon>Bacteria</taxon>
        <taxon>Bacillati</taxon>
        <taxon>Bacillota</taxon>
        <taxon>Clostridia</taxon>
        <taxon>Eubacteriales</taxon>
        <taxon>Candidatus Enterenecus</taxon>
    </lineage>
</organism>
<dbReference type="CDD" id="cd00685">
    <property type="entry name" value="Trans_IPPS_HT"/>
    <property type="match status" value="1"/>
</dbReference>
<dbReference type="EMBL" id="DVFO01000037">
    <property type="protein sequence ID" value="HIQ60720.1"/>
    <property type="molecule type" value="Genomic_DNA"/>
</dbReference>
<comment type="similarity">
    <text evidence="2 12">Belongs to the FPP/GGPP synthase family.</text>
</comment>
<proteinExistence type="inferred from homology"/>
<comment type="caution">
    <text evidence="13">The sequence shown here is derived from an EMBL/GenBank/DDBJ whole genome shotgun (WGS) entry which is preliminary data.</text>
</comment>
<keyword evidence="8" id="KW-0414">Isoprene biosynthesis</keyword>
<protein>
    <recommendedName>
        <fullName evidence="4">Farnesyl diphosphate synthase</fullName>
        <ecNumber evidence="3">2.5.1.10</ecNumber>
    </recommendedName>
    <alternativeName>
        <fullName evidence="10">(2E,6E)-farnesyl diphosphate synthase</fullName>
    </alternativeName>
    <alternativeName>
        <fullName evidence="9">Geranyltranstransferase</fullName>
    </alternativeName>
</protein>
<dbReference type="InterPro" id="IPR033749">
    <property type="entry name" value="Polyprenyl_synt_CS"/>
</dbReference>
<dbReference type="EC" id="2.5.1.10" evidence="3"/>
<evidence type="ECO:0000256" key="9">
    <source>
        <dbReference type="ARBA" id="ARBA00032380"/>
    </source>
</evidence>
<evidence type="ECO:0000256" key="2">
    <source>
        <dbReference type="ARBA" id="ARBA00006706"/>
    </source>
</evidence>
<comment type="cofactor">
    <cofactor evidence="1">
        <name>Mg(2+)</name>
        <dbReference type="ChEBI" id="CHEBI:18420"/>
    </cofactor>
</comment>
<dbReference type="Proteomes" id="UP000886879">
    <property type="component" value="Unassembled WGS sequence"/>
</dbReference>
<dbReference type="AlphaFoldDB" id="A0A9D0YTB6"/>
<dbReference type="SFLD" id="SFLDS00005">
    <property type="entry name" value="Isoprenoid_Synthase_Type_I"/>
    <property type="match status" value="1"/>
</dbReference>
<evidence type="ECO:0000256" key="5">
    <source>
        <dbReference type="ARBA" id="ARBA00022679"/>
    </source>
</evidence>
<dbReference type="GO" id="GO:0004337">
    <property type="term" value="F:(2E,6E)-farnesyl diphosphate synthase activity"/>
    <property type="evidence" value="ECO:0007669"/>
    <property type="project" value="UniProtKB-EC"/>
</dbReference>
<evidence type="ECO:0000256" key="11">
    <source>
        <dbReference type="ARBA" id="ARBA00049399"/>
    </source>
</evidence>
<name>A0A9D0YTB6_9FIRM</name>
<dbReference type="InterPro" id="IPR053378">
    <property type="entry name" value="Prenyl_diphosphate_synthase"/>
</dbReference>
<dbReference type="SUPFAM" id="SSF48576">
    <property type="entry name" value="Terpenoid synthases"/>
    <property type="match status" value="1"/>
</dbReference>
<evidence type="ECO:0000313" key="13">
    <source>
        <dbReference type="EMBL" id="HIQ60720.1"/>
    </source>
</evidence>
<keyword evidence="6" id="KW-0479">Metal-binding</keyword>
<dbReference type="GO" id="GO:0046872">
    <property type="term" value="F:metal ion binding"/>
    <property type="evidence" value="ECO:0007669"/>
    <property type="project" value="UniProtKB-KW"/>
</dbReference>
<evidence type="ECO:0000256" key="6">
    <source>
        <dbReference type="ARBA" id="ARBA00022723"/>
    </source>
</evidence>
<gene>
    <name evidence="13" type="ORF">IAD31_03870</name>
</gene>
<dbReference type="NCBIfam" id="NF045485">
    <property type="entry name" value="FPPsyn"/>
    <property type="match status" value="1"/>
</dbReference>
<reference evidence="13" key="2">
    <citation type="journal article" date="2021" name="PeerJ">
        <title>Extensive microbial diversity within the chicken gut microbiome revealed by metagenomics and culture.</title>
        <authorList>
            <person name="Gilroy R."/>
            <person name="Ravi A."/>
            <person name="Getino M."/>
            <person name="Pursley I."/>
            <person name="Horton D.L."/>
            <person name="Alikhan N.F."/>
            <person name="Baker D."/>
            <person name="Gharbi K."/>
            <person name="Hall N."/>
            <person name="Watson M."/>
            <person name="Adriaenssens E.M."/>
            <person name="Foster-Nyarko E."/>
            <person name="Jarju S."/>
            <person name="Secka A."/>
            <person name="Antonio M."/>
            <person name="Oren A."/>
            <person name="Chaudhuri R.R."/>
            <person name="La Ragione R."/>
            <person name="Hildebrand F."/>
            <person name="Pallen M.J."/>
        </authorList>
    </citation>
    <scope>NUCLEOTIDE SEQUENCE</scope>
    <source>
        <strain evidence="13">ChiGjej2B2-12916</strain>
    </source>
</reference>
<dbReference type="InterPro" id="IPR000092">
    <property type="entry name" value="Polyprenyl_synt"/>
</dbReference>
<dbReference type="PANTHER" id="PTHR43281:SF1">
    <property type="entry name" value="FARNESYL DIPHOSPHATE SYNTHASE"/>
    <property type="match status" value="1"/>
</dbReference>
<dbReference type="GO" id="GO:0005737">
    <property type="term" value="C:cytoplasm"/>
    <property type="evidence" value="ECO:0007669"/>
    <property type="project" value="UniProtKB-ARBA"/>
</dbReference>
<comment type="catalytic activity">
    <reaction evidence="11">
        <text>isopentenyl diphosphate + (2E)-geranyl diphosphate = (2E,6E)-farnesyl diphosphate + diphosphate</text>
        <dbReference type="Rhea" id="RHEA:19361"/>
        <dbReference type="ChEBI" id="CHEBI:33019"/>
        <dbReference type="ChEBI" id="CHEBI:58057"/>
        <dbReference type="ChEBI" id="CHEBI:128769"/>
        <dbReference type="ChEBI" id="CHEBI:175763"/>
        <dbReference type="EC" id="2.5.1.10"/>
    </reaction>
</comment>
<dbReference type="SFLD" id="SFLDG01017">
    <property type="entry name" value="Polyprenyl_Transferase_Like"/>
    <property type="match status" value="1"/>
</dbReference>
<dbReference type="InterPro" id="IPR008949">
    <property type="entry name" value="Isoprenoid_synthase_dom_sf"/>
</dbReference>
<evidence type="ECO:0000256" key="10">
    <source>
        <dbReference type="ARBA" id="ARBA00032873"/>
    </source>
</evidence>
<dbReference type="Pfam" id="PF00348">
    <property type="entry name" value="polyprenyl_synt"/>
    <property type="match status" value="1"/>
</dbReference>
<dbReference type="FunFam" id="1.10.600.10:FF:000001">
    <property type="entry name" value="Geranylgeranyl diphosphate synthase"/>
    <property type="match status" value="1"/>
</dbReference>
<dbReference type="PANTHER" id="PTHR43281">
    <property type="entry name" value="FARNESYL DIPHOSPHATE SYNTHASE"/>
    <property type="match status" value="1"/>
</dbReference>